<evidence type="ECO:0000313" key="7">
    <source>
        <dbReference type="Proteomes" id="UP000006844"/>
    </source>
</evidence>
<dbReference type="PANTHER" id="PTHR43246">
    <property type="entry name" value="PEPTIDYL-PROLYL CIS-TRANS ISOMERASE CYP38, CHLOROPLASTIC"/>
    <property type="match status" value="1"/>
</dbReference>
<evidence type="ECO:0000259" key="5">
    <source>
        <dbReference type="PROSITE" id="PS50072"/>
    </source>
</evidence>
<evidence type="ECO:0000313" key="6">
    <source>
        <dbReference type="EMBL" id="ADV83918.1"/>
    </source>
</evidence>
<dbReference type="GO" id="GO:0003755">
    <property type="term" value="F:peptidyl-prolyl cis-trans isomerase activity"/>
    <property type="evidence" value="ECO:0007669"/>
    <property type="project" value="UniProtKB-KW"/>
</dbReference>
<evidence type="ECO:0000256" key="3">
    <source>
        <dbReference type="ARBA" id="ARBA00023235"/>
    </source>
</evidence>
<dbReference type="AlphaFoldDB" id="E8V7E4"/>
<evidence type="ECO:0000256" key="2">
    <source>
        <dbReference type="ARBA" id="ARBA00023110"/>
    </source>
</evidence>
<dbReference type="InterPro" id="IPR044665">
    <property type="entry name" value="E_coli_cyclophilin_A-like"/>
</dbReference>
<dbReference type="EMBL" id="CP002467">
    <property type="protein sequence ID" value="ADV83918.1"/>
    <property type="molecule type" value="Genomic_DNA"/>
</dbReference>
<evidence type="ECO:0000256" key="4">
    <source>
        <dbReference type="SAM" id="SignalP"/>
    </source>
</evidence>
<dbReference type="HOGENOM" id="CLU_012062_16_9_0"/>
<feature type="chain" id="PRO_5003232484" description="peptidylprolyl isomerase" evidence="4">
    <location>
        <begin position="18"/>
        <end position="203"/>
    </location>
</feature>
<gene>
    <name evidence="6" type="ordered locus">AciPR4_3162</name>
</gene>
<reference evidence="6 7" key="1">
    <citation type="journal article" date="2012" name="Stand. Genomic Sci.">
        <title>Complete genome sequence of Terriglobus saanensis type strain SP1PR4(T), an Acidobacteria from tundra soil.</title>
        <authorList>
            <person name="Rawat S.R."/>
            <person name="Mannisto M.K."/>
            <person name="Starovoytov V."/>
            <person name="Goodwin L."/>
            <person name="Nolan M."/>
            <person name="Hauser L."/>
            <person name="Land M."/>
            <person name="Davenport K.W."/>
            <person name="Woyke T."/>
            <person name="Haggblom M.M."/>
        </authorList>
    </citation>
    <scope>NUCLEOTIDE SEQUENCE</scope>
    <source>
        <strain evidence="7">ATCC BAA-1853 / DSM 23119 / SP1PR4</strain>
    </source>
</reference>
<keyword evidence="3 6" id="KW-0413">Isomerase</keyword>
<dbReference type="InterPro" id="IPR029000">
    <property type="entry name" value="Cyclophilin-like_dom_sf"/>
</dbReference>
<dbReference type="SUPFAM" id="SSF50891">
    <property type="entry name" value="Cyclophilin-like"/>
    <property type="match status" value="1"/>
</dbReference>
<name>E8V7E4_TERSS</name>
<dbReference type="STRING" id="401053.AciPR4_3162"/>
<dbReference type="KEGG" id="tsa:AciPR4_3162"/>
<dbReference type="Pfam" id="PF00160">
    <property type="entry name" value="Pro_isomerase"/>
    <property type="match status" value="1"/>
</dbReference>
<dbReference type="eggNOG" id="COG0652">
    <property type="taxonomic scope" value="Bacteria"/>
</dbReference>
<organism evidence="6 7">
    <name type="scientific">Terriglobus saanensis (strain ATCC BAA-1853 / DSM 23119 / SP1PR4)</name>
    <dbReference type="NCBI Taxonomy" id="401053"/>
    <lineage>
        <taxon>Bacteria</taxon>
        <taxon>Pseudomonadati</taxon>
        <taxon>Acidobacteriota</taxon>
        <taxon>Terriglobia</taxon>
        <taxon>Terriglobales</taxon>
        <taxon>Acidobacteriaceae</taxon>
        <taxon>Terriglobus</taxon>
    </lineage>
</organism>
<keyword evidence="7" id="KW-1185">Reference proteome</keyword>
<sequence>MTRFLLLGMLLSLPVCAQQTNPHILLHTDLGDIELEADARQAPATTANFLRYVNGGFYDGGAFHRTVTPQNQPDNLIKIEVIQAGINPDLEKKIFPAIGLERTNKTGLHHVNGTVSMARNVPNSATSEFFICIGDQPELDFGGKRNPDGQGFAAFGHVVRGMSVVRKIQLSSAEAQKLTPPIGILSATIVKTRISHTRIEQPQ</sequence>
<feature type="signal peptide" evidence="4">
    <location>
        <begin position="1"/>
        <end position="17"/>
    </location>
</feature>
<accession>E8V7E4</accession>
<feature type="domain" description="PPIase cyclophilin-type" evidence="5">
    <location>
        <begin position="27"/>
        <end position="189"/>
    </location>
</feature>
<dbReference type="InterPro" id="IPR002130">
    <property type="entry name" value="Cyclophilin-type_PPIase_dom"/>
</dbReference>
<dbReference type="Gene3D" id="2.40.100.10">
    <property type="entry name" value="Cyclophilin-like"/>
    <property type="match status" value="1"/>
</dbReference>
<protein>
    <recommendedName>
        <fullName evidence="1">peptidylprolyl isomerase</fullName>
        <ecNumber evidence="1">5.2.1.8</ecNumber>
    </recommendedName>
</protein>
<keyword evidence="4" id="KW-0732">Signal</keyword>
<evidence type="ECO:0000256" key="1">
    <source>
        <dbReference type="ARBA" id="ARBA00013194"/>
    </source>
</evidence>
<dbReference type="RefSeq" id="WP_013569649.1">
    <property type="nucleotide sequence ID" value="NC_014963.1"/>
</dbReference>
<keyword evidence="2" id="KW-0697">Rotamase</keyword>
<dbReference type="OrthoDB" id="9807797at2"/>
<dbReference type="Proteomes" id="UP000006844">
    <property type="component" value="Chromosome"/>
</dbReference>
<dbReference type="EC" id="5.2.1.8" evidence="1"/>
<dbReference type="PROSITE" id="PS50072">
    <property type="entry name" value="CSA_PPIASE_2"/>
    <property type="match status" value="1"/>
</dbReference>
<proteinExistence type="predicted"/>